<accession>A0A8X6Y3P9</accession>
<evidence type="ECO:0000313" key="2">
    <source>
        <dbReference type="Proteomes" id="UP000886998"/>
    </source>
</evidence>
<organism evidence="1 2">
    <name type="scientific">Trichonephila inaurata madagascariensis</name>
    <dbReference type="NCBI Taxonomy" id="2747483"/>
    <lineage>
        <taxon>Eukaryota</taxon>
        <taxon>Metazoa</taxon>
        <taxon>Ecdysozoa</taxon>
        <taxon>Arthropoda</taxon>
        <taxon>Chelicerata</taxon>
        <taxon>Arachnida</taxon>
        <taxon>Araneae</taxon>
        <taxon>Araneomorphae</taxon>
        <taxon>Entelegynae</taxon>
        <taxon>Araneoidea</taxon>
        <taxon>Nephilidae</taxon>
        <taxon>Trichonephila</taxon>
        <taxon>Trichonephila inaurata</taxon>
    </lineage>
</organism>
<dbReference type="EMBL" id="BMAV01014877">
    <property type="protein sequence ID" value="GFY63643.1"/>
    <property type="molecule type" value="Genomic_DNA"/>
</dbReference>
<name>A0A8X6Y3P9_9ARAC</name>
<protein>
    <submittedName>
        <fullName evidence="1">Uncharacterized protein</fullName>
    </submittedName>
</protein>
<reference evidence="1" key="1">
    <citation type="submission" date="2020-08" db="EMBL/GenBank/DDBJ databases">
        <title>Multicomponent nature underlies the extraordinary mechanical properties of spider dragline silk.</title>
        <authorList>
            <person name="Kono N."/>
            <person name="Nakamura H."/>
            <person name="Mori M."/>
            <person name="Yoshida Y."/>
            <person name="Ohtoshi R."/>
            <person name="Malay A.D."/>
            <person name="Moran D.A.P."/>
            <person name="Tomita M."/>
            <person name="Numata K."/>
            <person name="Arakawa K."/>
        </authorList>
    </citation>
    <scope>NUCLEOTIDE SEQUENCE</scope>
</reference>
<dbReference type="AlphaFoldDB" id="A0A8X6Y3P9"/>
<comment type="caution">
    <text evidence="1">The sequence shown here is derived from an EMBL/GenBank/DDBJ whole genome shotgun (WGS) entry which is preliminary data.</text>
</comment>
<evidence type="ECO:0000313" key="1">
    <source>
        <dbReference type="EMBL" id="GFY63643.1"/>
    </source>
</evidence>
<proteinExistence type="predicted"/>
<dbReference type="Proteomes" id="UP000886998">
    <property type="component" value="Unassembled WGS sequence"/>
</dbReference>
<keyword evidence="2" id="KW-1185">Reference proteome</keyword>
<gene>
    <name evidence="1" type="ORF">TNIN_96001</name>
</gene>
<feature type="non-terminal residue" evidence="1">
    <location>
        <position position="1"/>
    </location>
</feature>
<sequence>SIAFHKLFQKVICQNRYIRLSNPPYRRRRVHYPPQKRDYKIPAPSEWGVRNMGHRERRRRLHFLPHGFHWSRFTHLDIVDDRSHQVLHETLAGLLQKTNTSLSDFQMQDCGK</sequence>